<sequence length="339" mass="38944">MKNSASVDICFYIPTTFWPTQLPSSSAENWSGFGLGIYAWTVQTYLKLREAGVACRLTDQLPEEGIVLFHANATRGGNIRPGAHRLLICLKAEATLCAQAQFHVVQNSCEAVGWLGCYFIPHWPQPGLQPRLAERKNRFETIAFLGHRNSLAAELMEPEWEKQLQQRRLNWLPVINTNVWDSHQAVDTRWNDYRNIDAIVAVRQFNLKRPGYRRKPATKLYNAWLAGVPAIVGRELAYQTVGTAGVNYLEANSMAELLSCLDRLRQDSLLRARIVKKGQIRSIHYTPEVITQRWQQFLNEVAIPAYQAWCSCSDWRRQVQYGQARLRNYGDRITRRLNL</sequence>
<proteinExistence type="predicted"/>
<comment type="caution">
    <text evidence="1">The sequence shown here is derived from an EMBL/GenBank/DDBJ whole genome shotgun (WGS) entry which is preliminary data.</text>
</comment>
<accession>A0A6M0SCX3</accession>
<organism evidence="1 2">
    <name type="scientific">Adonisia turfae CCMR0082</name>
    <dbReference type="NCBI Taxonomy" id="2304604"/>
    <lineage>
        <taxon>Bacteria</taxon>
        <taxon>Bacillati</taxon>
        <taxon>Cyanobacteriota</taxon>
        <taxon>Adonisia</taxon>
        <taxon>Adonisia turfae</taxon>
    </lineage>
</organism>
<dbReference type="EMBL" id="QZCE01000002">
    <property type="protein sequence ID" value="NEZ65522.1"/>
    <property type="molecule type" value="Genomic_DNA"/>
</dbReference>
<evidence type="ECO:0000313" key="1">
    <source>
        <dbReference type="EMBL" id="NEZ65522.1"/>
    </source>
</evidence>
<dbReference type="AlphaFoldDB" id="A0A6M0SCX3"/>
<reference evidence="1 2" key="1">
    <citation type="journal article" date="2020" name="Microb. Ecol.">
        <title>Ecogenomics of the Marine Benthic Filamentous Cyanobacterium Adonisia.</title>
        <authorList>
            <person name="Walter J.M."/>
            <person name="Coutinho F.H."/>
            <person name="Leomil L."/>
            <person name="Hargreaves P.I."/>
            <person name="Campeao M.E."/>
            <person name="Vieira V.V."/>
            <person name="Silva B.S."/>
            <person name="Fistarol G.O."/>
            <person name="Salomon P.S."/>
            <person name="Sawabe T."/>
            <person name="Mino S."/>
            <person name="Hosokawa M."/>
            <person name="Miyashita H."/>
            <person name="Maruyama F."/>
            <person name="van Verk M.C."/>
            <person name="Dutilh B.E."/>
            <person name="Thompson C.C."/>
            <person name="Thompson F.L."/>
        </authorList>
    </citation>
    <scope>NUCLEOTIDE SEQUENCE [LARGE SCALE GENOMIC DNA]</scope>
    <source>
        <strain evidence="1 2">CCMR0082</strain>
    </source>
</reference>
<name>A0A6M0SCX3_9CYAN</name>
<dbReference type="Proteomes" id="UP000473574">
    <property type="component" value="Unassembled WGS sequence"/>
</dbReference>
<keyword evidence="1" id="KW-0808">Transferase</keyword>
<protein>
    <submittedName>
        <fullName evidence="1">Glycosyltransferase family 1 protein</fullName>
    </submittedName>
</protein>
<evidence type="ECO:0000313" key="2">
    <source>
        <dbReference type="Proteomes" id="UP000473574"/>
    </source>
</evidence>
<gene>
    <name evidence="1" type="ORF">D0962_22615</name>
</gene>
<dbReference type="GO" id="GO:0016740">
    <property type="term" value="F:transferase activity"/>
    <property type="evidence" value="ECO:0007669"/>
    <property type="project" value="UniProtKB-KW"/>
</dbReference>
<dbReference type="RefSeq" id="WP_163666670.1">
    <property type="nucleotide sequence ID" value="NZ_QZCE01000002.1"/>
</dbReference>